<sequence length="193" mass="21273">MSATVIPSVGPSMAEHLHGLRGGARPDFQEPLPSPAQLQELFDHHRADVPLEDFLRRVCETRPTGTATATATFPLMLDSGNFFQGVSMPRIMDSLIRDNGNSVLKRLLREHAFGAIDKRRDGGLRILVRTSEAQQALNGEEVSIMGRKFRIGLESPLAQCFFLDVIGLTTAEEALTVFRSLASRGAKPVYFRP</sequence>
<dbReference type="EMBL" id="JH159153">
    <property type="protein sequence ID" value="EGZ20604.1"/>
    <property type="molecule type" value="Genomic_DNA"/>
</dbReference>
<gene>
    <name evidence="1" type="ORF">PHYSODRAFT_496334</name>
</gene>
<proteinExistence type="predicted"/>
<dbReference type="GeneID" id="20657296"/>
<evidence type="ECO:0000313" key="1">
    <source>
        <dbReference type="EMBL" id="EGZ20604.1"/>
    </source>
</evidence>
<name>G4ZAX6_PHYSP</name>
<feature type="non-terminal residue" evidence="1">
    <location>
        <position position="193"/>
    </location>
</feature>
<reference evidence="1 2" key="1">
    <citation type="journal article" date="2006" name="Science">
        <title>Phytophthora genome sequences uncover evolutionary origins and mechanisms of pathogenesis.</title>
        <authorList>
            <person name="Tyler B.M."/>
            <person name="Tripathy S."/>
            <person name="Zhang X."/>
            <person name="Dehal P."/>
            <person name="Jiang R.H."/>
            <person name="Aerts A."/>
            <person name="Arredondo F.D."/>
            <person name="Baxter L."/>
            <person name="Bensasson D."/>
            <person name="Beynon J.L."/>
            <person name="Chapman J."/>
            <person name="Damasceno C.M."/>
            <person name="Dorrance A.E."/>
            <person name="Dou D."/>
            <person name="Dickerman A.W."/>
            <person name="Dubchak I.L."/>
            <person name="Garbelotto M."/>
            <person name="Gijzen M."/>
            <person name="Gordon S.G."/>
            <person name="Govers F."/>
            <person name="Grunwald N.J."/>
            <person name="Huang W."/>
            <person name="Ivors K.L."/>
            <person name="Jones R.W."/>
            <person name="Kamoun S."/>
            <person name="Krampis K."/>
            <person name="Lamour K.H."/>
            <person name="Lee M.K."/>
            <person name="McDonald W.H."/>
            <person name="Medina M."/>
            <person name="Meijer H.J."/>
            <person name="Nordberg E.K."/>
            <person name="Maclean D.J."/>
            <person name="Ospina-Giraldo M.D."/>
            <person name="Morris P.F."/>
            <person name="Phuntumart V."/>
            <person name="Putnam N.H."/>
            <person name="Rash S."/>
            <person name="Rose J.K."/>
            <person name="Sakihama Y."/>
            <person name="Salamov A.A."/>
            <person name="Savidor A."/>
            <person name="Scheuring C.F."/>
            <person name="Smith B.M."/>
            <person name="Sobral B.W."/>
            <person name="Terry A."/>
            <person name="Torto-Alalibo T.A."/>
            <person name="Win J."/>
            <person name="Xu Z."/>
            <person name="Zhang H."/>
            <person name="Grigoriev I.V."/>
            <person name="Rokhsar D.S."/>
            <person name="Boore J.L."/>
        </authorList>
    </citation>
    <scope>NUCLEOTIDE SEQUENCE [LARGE SCALE GENOMIC DNA]</scope>
    <source>
        <strain evidence="1 2">P6497</strain>
    </source>
</reference>
<evidence type="ECO:0000313" key="2">
    <source>
        <dbReference type="Proteomes" id="UP000002640"/>
    </source>
</evidence>
<dbReference type="AlphaFoldDB" id="G4ZAX6"/>
<dbReference type="Proteomes" id="UP000002640">
    <property type="component" value="Unassembled WGS sequence"/>
</dbReference>
<dbReference type="KEGG" id="psoj:PHYSODRAFT_496334"/>
<protein>
    <submittedName>
        <fullName evidence="1">Uncharacterized protein</fullName>
    </submittedName>
</protein>
<dbReference type="InParanoid" id="G4ZAX6"/>
<accession>G4ZAX6</accession>
<dbReference type="RefSeq" id="XP_009523321.1">
    <property type="nucleotide sequence ID" value="XM_009525026.1"/>
</dbReference>
<keyword evidence="2" id="KW-1185">Reference proteome</keyword>
<organism evidence="1 2">
    <name type="scientific">Phytophthora sojae (strain P6497)</name>
    <name type="common">Soybean stem and root rot agent</name>
    <name type="synonym">Phytophthora megasperma f. sp. glycines</name>
    <dbReference type="NCBI Taxonomy" id="1094619"/>
    <lineage>
        <taxon>Eukaryota</taxon>
        <taxon>Sar</taxon>
        <taxon>Stramenopiles</taxon>
        <taxon>Oomycota</taxon>
        <taxon>Peronosporomycetes</taxon>
        <taxon>Peronosporales</taxon>
        <taxon>Peronosporaceae</taxon>
        <taxon>Phytophthora</taxon>
    </lineage>
</organism>